<accession>A0A8S2K3F6</accession>
<dbReference type="Gene3D" id="3.40.50.11350">
    <property type="match status" value="1"/>
</dbReference>
<reference evidence="1" key="1">
    <citation type="submission" date="2021-02" db="EMBL/GenBank/DDBJ databases">
        <authorList>
            <person name="Nowell W R."/>
        </authorList>
    </citation>
    <scope>NUCLEOTIDE SEQUENCE</scope>
</reference>
<evidence type="ECO:0000313" key="1">
    <source>
        <dbReference type="EMBL" id="CAF3833516.1"/>
    </source>
</evidence>
<comment type="caution">
    <text evidence="1">The sequence shown here is derived from an EMBL/GenBank/DDBJ whole genome shotgun (WGS) entry which is preliminary data.</text>
</comment>
<gene>
    <name evidence="1" type="ORF">SMN809_LOCUS3009</name>
</gene>
<proteinExistence type="predicted"/>
<sequence>MQVKLRIFLASAQCLGYHLEKIIKLTNDMCYPSEDTILEQTEKMINSISPAALFVAVNGNHLIDKFQKLEHVSIFEHELSQLIQQLKQFSFLDIYGQIDRQKIKPYRSMIQKRFPNSRLNIQTTSFCL</sequence>
<protein>
    <submittedName>
        <fullName evidence="1">Uncharacterized protein</fullName>
    </submittedName>
</protein>
<evidence type="ECO:0000313" key="2">
    <source>
        <dbReference type="Proteomes" id="UP000676336"/>
    </source>
</evidence>
<dbReference type="Proteomes" id="UP000676336">
    <property type="component" value="Unassembled WGS sequence"/>
</dbReference>
<name>A0A8S2K3F6_9BILA</name>
<dbReference type="AlphaFoldDB" id="A0A8S2K3F6"/>
<dbReference type="EMBL" id="CAJOBI010000592">
    <property type="protein sequence ID" value="CAF3833516.1"/>
    <property type="molecule type" value="Genomic_DNA"/>
</dbReference>
<organism evidence="1 2">
    <name type="scientific">Rotaria magnacalcarata</name>
    <dbReference type="NCBI Taxonomy" id="392030"/>
    <lineage>
        <taxon>Eukaryota</taxon>
        <taxon>Metazoa</taxon>
        <taxon>Spiralia</taxon>
        <taxon>Gnathifera</taxon>
        <taxon>Rotifera</taxon>
        <taxon>Eurotatoria</taxon>
        <taxon>Bdelloidea</taxon>
        <taxon>Philodinida</taxon>
        <taxon>Philodinidae</taxon>
        <taxon>Rotaria</taxon>
    </lineage>
</organism>